<feature type="signal peptide" evidence="3">
    <location>
        <begin position="1"/>
        <end position="22"/>
    </location>
</feature>
<dbReference type="RefSeq" id="WP_264603002.1">
    <property type="nucleotide sequence ID" value="NZ_JAOQNS010000012.1"/>
</dbReference>
<accession>A0ABT3HG93</accession>
<gene>
    <name evidence="5" type="ORF">M2319_003774</name>
</gene>
<sequence>MRPRVALILFVAVVLHASAVVAQEVVQPSREITESGSAYLKSLRLRGIDTDAVYYDPFGPRPPLETSQQPEPPSKEWTAGDWSAPRIIVVVVTASILAALGYLLARYGGGISVSLRQEAANPGRSRRRARGGEESEAEPVPGTLEALLRIADRRRAVMLLAQSALLRVLGAHGVLPQRSWTARDALSHIPAGQAHLDALRALVFASERVHFGGRDVSEGEFDALVEDIRPLFGATGP</sequence>
<comment type="caution">
    <text evidence="5">The sequence shown here is derived from an EMBL/GenBank/DDBJ whole genome shotgun (WGS) entry which is preliminary data.</text>
</comment>
<keyword evidence="2" id="KW-0812">Transmembrane</keyword>
<keyword evidence="2" id="KW-0472">Membrane</keyword>
<feature type="chain" id="PRO_5046350097" description="Protein-glutamine gamma-glutamyltransferase-like C-terminal domain-containing protein" evidence="3">
    <location>
        <begin position="23"/>
        <end position="237"/>
    </location>
</feature>
<feature type="domain" description="Protein-glutamine gamma-glutamyltransferase-like C-terminal" evidence="4">
    <location>
        <begin position="164"/>
        <end position="228"/>
    </location>
</feature>
<keyword evidence="3" id="KW-0732">Signal</keyword>
<dbReference type="InterPro" id="IPR025403">
    <property type="entry name" value="TgpA-like_C"/>
</dbReference>
<evidence type="ECO:0000256" key="1">
    <source>
        <dbReference type="SAM" id="MobiDB-lite"/>
    </source>
</evidence>
<dbReference type="EMBL" id="JAOQNS010000012">
    <property type="protein sequence ID" value="MCW2309420.1"/>
    <property type="molecule type" value="Genomic_DNA"/>
</dbReference>
<keyword evidence="2" id="KW-1133">Transmembrane helix</keyword>
<evidence type="ECO:0000256" key="2">
    <source>
        <dbReference type="SAM" id="Phobius"/>
    </source>
</evidence>
<evidence type="ECO:0000256" key="3">
    <source>
        <dbReference type="SAM" id="SignalP"/>
    </source>
</evidence>
<proteinExistence type="predicted"/>
<evidence type="ECO:0000313" key="5">
    <source>
        <dbReference type="EMBL" id="MCW2309420.1"/>
    </source>
</evidence>
<keyword evidence="6" id="KW-1185">Reference proteome</keyword>
<feature type="region of interest" description="Disordered" evidence="1">
    <location>
        <begin position="118"/>
        <end position="138"/>
    </location>
</feature>
<evidence type="ECO:0000259" key="4">
    <source>
        <dbReference type="Pfam" id="PF13559"/>
    </source>
</evidence>
<feature type="region of interest" description="Disordered" evidence="1">
    <location>
        <begin position="59"/>
        <end position="78"/>
    </location>
</feature>
<organism evidence="5 6">
    <name type="scientific">Rhodobium gokarnense</name>
    <dbReference type="NCBI Taxonomy" id="364296"/>
    <lineage>
        <taxon>Bacteria</taxon>
        <taxon>Pseudomonadati</taxon>
        <taxon>Pseudomonadota</taxon>
        <taxon>Alphaproteobacteria</taxon>
        <taxon>Hyphomicrobiales</taxon>
        <taxon>Rhodobiaceae</taxon>
        <taxon>Rhodobium</taxon>
    </lineage>
</organism>
<feature type="transmembrane region" description="Helical" evidence="2">
    <location>
        <begin position="87"/>
        <end position="105"/>
    </location>
</feature>
<dbReference type="Pfam" id="PF13559">
    <property type="entry name" value="DUF4129"/>
    <property type="match status" value="1"/>
</dbReference>
<protein>
    <recommendedName>
        <fullName evidence="4">Protein-glutamine gamma-glutamyltransferase-like C-terminal domain-containing protein</fullName>
    </recommendedName>
</protein>
<reference evidence="6" key="1">
    <citation type="submission" date="2023-07" db="EMBL/GenBank/DDBJ databases">
        <title>Genome sequencing of Purple Non-Sulfur Bacteria from various extreme environments.</title>
        <authorList>
            <person name="Mayer M."/>
        </authorList>
    </citation>
    <scope>NUCLEOTIDE SEQUENCE [LARGE SCALE GENOMIC DNA]</scope>
    <source>
        <strain evidence="6">DSM 17935</strain>
    </source>
</reference>
<dbReference type="Proteomes" id="UP001209755">
    <property type="component" value="Unassembled WGS sequence"/>
</dbReference>
<evidence type="ECO:0000313" key="6">
    <source>
        <dbReference type="Proteomes" id="UP001209755"/>
    </source>
</evidence>
<name>A0ABT3HG93_9HYPH</name>